<sequence>MTTRGVLSPTSIHFTIDGHHGILKARDIVEALQIPFKPVDPSTFYQWSSVSQRHGPHFIQGDLYRFDPSSKGASTWDAPYKCGATLQPLSLTAFGTEVMSYLGCFVSHIKGLLLWPIPLDHGLLVHFKEMVHRKKLQRAEDHSISIPEVALPDLEAYGFSY</sequence>
<organism evidence="1 2">
    <name type="scientific">Vitis vinifera</name>
    <name type="common">Grape</name>
    <dbReference type="NCBI Taxonomy" id="29760"/>
    <lineage>
        <taxon>Eukaryota</taxon>
        <taxon>Viridiplantae</taxon>
        <taxon>Streptophyta</taxon>
        <taxon>Embryophyta</taxon>
        <taxon>Tracheophyta</taxon>
        <taxon>Spermatophyta</taxon>
        <taxon>Magnoliopsida</taxon>
        <taxon>eudicotyledons</taxon>
        <taxon>Gunneridae</taxon>
        <taxon>Pentapetalae</taxon>
        <taxon>rosids</taxon>
        <taxon>Vitales</taxon>
        <taxon>Vitaceae</taxon>
        <taxon>Viteae</taxon>
        <taxon>Vitis</taxon>
    </lineage>
</organism>
<reference evidence="1 2" key="1">
    <citation type="journal article" date="2018" name="PLoS Genet.">
        <title>Population sequencing reveals clonal diversity and ancestral inbreeding in the grapevine cultivar Chardonnay.</title>
        <authorList>
            <person name="Roach M.J."/>
            <person name="Johnson D.L."/>
            <person name="Bohlmann J."/>
            <person name="van Vuuren H.J."/>
            <person name="Jones S.J."/>
            <person name="Pretorius I.S."/>
            <person name="Schmidt S.A."/>
            <person name="Borneman A.R."/>
        </authorList>
    </citation>
    <scope>NUCLEOTIDE SEQUENCE [LARGE SCALE GENOMIC DNA]</scope>
    <source>
        <strain evidence="2">cv. Chardonnay</strain>
        <tissue evidence="1">Leaf</tissue>
    </source>
</reference>
<accession>A0A438CHR5</accession>
<evidence type="ECO:0000313" key="2">
    <source>
        <dbReference type="Proteomes" id="UP000288805"/>
    </source>
</evidence>
<name>A0A438CHR5_VITVI</name>
<protein>
    <submittedName>
        <fullName evidence="1">Uncharacterized protein</fullName>
    </submittedName>
</protein>
<proteinExistence type="predicted"/>
<gene>
    <name evidence="1" type="ORF">CK203_099356</name>
</gene>
<dbReference type="Proteomes" id="UP000288805">
    <property type="component" value="Unassembled WGS sequence"/>
</dbReference>
<evidence type="ECO:0000313" key="1">
    <source>
        <dbReference type="EMBL" id="RVW22760.1"/>
    </source>
</evidence>
<dbReference type="AlphaFoldDB" id="A0A438CHR5"/>
<comment type="caution">
    <text evidence="1">The sequence shown here is derived from an EMBL/GenBank/DDBJ whole genome shotgun (WGS) entry which is preliminary data.</text>
</comment>
<dbReference type="EMBL" id="QGNW01002220">
    <property type="protein sequence ID" value="RVW22760.1"/>
    <property type="molecule type" value="Genomic_DNA"/>
</dbReference>